<gene>
    <name evidence="2" type="ORF">RRG08_025923</name>
</gene>
<dbReference type="AlphaFoldDB" id="A0AAE1DPD9"/>
<name>A0AAE1DPD9_9GAST</name>
<dbReference type="EMBL" id="JAWDGP010003043">
    <property type="protein sequence ID" value="KAK3777989.1"/>
    <property type="molecule type" value="Genomic_DNA"/>
</dbReference>
<sequence length="108" mass="11655">MNSAFTPVSPPSFPPCQAAESPVCCEDLSPTSFSRYSFIEPSSPRPSIPPAAGARESKCKQLFESYSSSKFASRFALSVSRAGSLGRGRFIVAHRIQAGKLVVWSRVL</sequence>
<protein>
    <submittedName>
        <fullName evidence="2">Uncharacterized protein</fullName>
    </submittedName>
</protein>
<evidence type="ECO:0000313" key="2">
    <source>
        <dbReference type="EMBL" id="KAK3777989.1"/>
    </source>
</evidence>
<dbReference type="Proteomes" id="UP001283361">
    <property type="component" value="Unassembled WGS sequence"/>
</dbReference>
<feature type="region of interest" description="Disordered" evidence="1">
    <location>
        <begin position="1"/>
        <end position="21"/>
    </location>
</feature>
<evidence type="ECO:0000313" key="3">
    <source>
        <dbReference type="Proteomes" id="UP001283361"/>
    </source>
</evidence>
<proteinExistence type="predicted"/>
<keyword evidence="3" id="KW-1185">Reference proteome</keyword>
<comment type="caution">
    <text evidence="2">The sequence shown here is derived from an EMBL/GenBank/DDBJ whole genome shotgun (WGS) entry which is preliminary data.</text>
</comment>
<reference evidence="2" key="1">
    <citation type="journal article" date="2023" name="G3 (Bethesda)">
        <title>A reference genome for the long-term kleptoplast-retaining sea slug Elysia crispata morphotype clarki.</title>
        <authorList>
            <person name="Eastman K.E."/>
            <person name="Pendleton A.L."/>
            <person name="Shaikh M.A."/>
            <person name="Suttiyut T."/>
            <person name="Ogas R."/>
            <person name="Tomko P."/>
            <person name="Gavelis G."/>
            <person name="Widhalm J.R."/>
            <person name="Wisecaver J.H."/>
        </authorList>
    </citation>
    <scope>NUCLEOTIDE SEQUENCE</scope>
    <source>
        <strain evidence="2">ECLA1</strain>
    </source>
</reference>
<accession>A0AAE1DPD9</accession>
<organism evidence="2 3">
    <name type="scientific">Elysia crispata</name>
    <name type="common">lettuce slug</name>
    <dbReference type="NCBI Taxonomy" id="231223"/>
    <lineage>
        <taxon>Eukaryota</taxon>
        <taxon>Metazoa</taxon>
        <taxon>Spiralia</taxon>
        <taxon>Lophotrochozoa</taxon>
        <taxon>Mollusca</taxon>
        <taxon>Gastropoda</taxon>
        <taxon>Heterobranchia</taxon>
        <taxon>Euthyneura</taxon>
        <taxon>Panpulmonata</taxon>
        <taxon>Sacoglossa</taxon>
        <taxon>Placobranchoidea</taxon>
        <taxon>Plakobranchidae</taxon>
        <taxon>Elysia</taxon>
    </lineage>
</organism>
<evidence type="ECO:0000256" key="1">
    <source>
        <dbReference type="SAM" id="MobiDB-lite"/>
    </source>
</evidence>